<organism evidence="1 2">
    <name type="scientific">Corynebacterium auriscanis</name>
    <dbReference type="NCBI Taxonomy" id="99807"/>
    <lineage>
        <taxon>Bacteria</taxon>
        <taxon>Bacillati</taxon>
        <taxon>Actinomycetota</taxon>
        <taxon>Actinomycetes</taxon>
        <taxon>Mycobacteriales</taxon>
        <taxon>Corynebacteriaceae</taxon>
        <taxon>Corynebacterium</taxon>
    </lineage>
</organism>
<evidence type="ECO:0000313" key="2">
    <source>
        <dbReference type="Proteomes" id="UP000030145"/>
    </source>
</evidence>
<name>A0A0A2DG51_9CORY</name>
<sequence length="78" mass="8867">MACKLTFQCSLNHQPNQDEADKVKAVACLPDDMTRGAYDAQTQGRLVHVFFDWKLTDQDRQIIIDRVTAKFPNLTVAN</sequence>
<keyword evidence="2" id="KW-1185">Reference proteome</keyword>
<evidence type="ECO:0000313" key="1">
    <source>
        <dbReference type="EMBL" id="KGM18155.1"/>
    </source>
</evidence>
<protein>
    <submittedName>
        <fullName evidence="1">Uncharacterized protein</fullName>
    </submittedName>
</protein>
<dbReference type="Proteomes" id="UP000030145">
    <property type="component" value="Unassembled WGS sequence"/>
</dbReference>
<proteinExistence type="predicted"/>
<accession>A0A0A2DG51</accession>
<dbReference type="RefSeq" id="WP_035115755.1">
    <property type="nucleotide sequence ID" value="NZ_CP047046.1"/>
</dbReference>
<gene>
    <name evidence="1" type="ORF">MA47_09750</name>
</gene>
<dbReference type="GeneID" id="300553313"/>
<dbReference type="EMBL" id="JRVJ01000021">
    <property type="protein sequence ID" value="KGM18155.1"/>
    <property type="molecule type" value="Genomic_DNA"/>
</dbReference>
<comment type="caution">
    <text evidence="1">The sequence shown here is derived from an EMBL/GenBank/DDBJ whole genome shotgun (WGS) entry which is preliminary data.</text>
</comment>
<reference evidence="1 2" key="1">
    <citation type="submission" date="2014-10" db="EMBL/GenBank/DDBJ databases">
        <title>Whole Genome sequence of Corynebacterium auriscanis strain CIP 106629.</title>
        <authorList>
            <person name="Hassan S.S."/>
            <person name="Jamal S.B."/>
            <person name="Tiwari S."/>
            <person name="Oliveira L.D.C."/>
            <person name="Souza F."/>
            <person name="Mariano D.C."/>
            <person name="Almeida S."/>
            <person name="Dorella F."/>
            <person name="Pereira F."/>
            <person name="Carvalho A."/>
            <person name="Leal C.A."/>
            <person name="Soares S.D.C."/>
            <person name="Figueiredo H.C."/>
            <person name="Silva A."/>
            <person name="Azevedo V.A."/>
        </authorList>
    </citation>
    <scope>NUCLEOTIDE SEQUENCE [LARGE SCALE GENOMIC DNA]</scope>
    <source>
        <strain evidence="1 2">CIP 106629</strain>
    </source>
</reference>
<dbReference type="AlphaFoldDB" id="A0A0A2DG51"/>